<proteinExistence type="predicted"/>
<gene>
    <name evidence="1" type="ORF">I5L79_12430</name>
</gene>
<keyword evidence="2" id="KW-1185">Reference proteome</keyword>
<dbReference type="EMBL" id="JADWYK010000006">
    <property type="protein sequence ID" value="MBG8554360.1"/>
    <property type="molecule type" value="Genomic_DNA"/>
</dbReference>
<protein>
    <submittedName>
        <fullName evidence="1">Uncharacterized protein</fullName>
    </submittedName>
</protein>
<evidence type="ECO:0000313" key="1">
    <source>
        <dbReference type="EMBL" id="MBG8554360.1"/>
    </source>
</evidence>
<accession>A0ABS0L2M8</accession>
<comment type="caution">
    <text evidence="1">The sequence shown here is derived from an EMBL/GenBank/DDBJ whole genome shotgun (WGS) entry which is preliminary data.</text>
</comment>
<name>A0ABS0L2M8_9BACT</name>
<evidence type="ECO:0000313" key="2">
    <source>
        <dbReference type="Proteomes" id="UP000601099"/>
    </source>
</evidence>
<sequence>MGYNVRASGDYAIAFGRSGCALQLPLPVPQQSLLLKPPAALDRAVALSRAAGGRALARLTEKDKPAWHLYAIPGREWKG</sequence>
<dbReference type="Proteomes" id="UP000601099">
    <property type="component" value="Unassembled WGS sequence"/>
</dbReference>
<reference evidence="1 2" key="1">
    <citation type="submission" date="2020-11" db="EMBL/GenBank/DDBJ databases">
        <title>Hymenobacter sp.</title>
        <authorList>
            <person name="Kim M.K."/>
        </authorList>
    </citation>
    <scope>NUCLEOTIDE SEQUENCE [LARGE SCALE GENOMIC DNA]</scope>
    <source>
        <strain evidence="1 2">BT594</strain>
    </source>
</reference>
<organism evidence="1 2">
    <name type="scientific">Hymenobacter guriensis</name>
    <dbReference type="NCBI Taxonomy" id="2793065"/>
    <lineage>
        <taxon>Bacteria</taxon>
        <taxon>Pseudomonadati</taxon>
        <taxon>Bacteroidota</taxon>
        <taxon>Cytophagia</taxon>
        <taxon>Cytophagales</taxon>
        <taxon>Hymenobacteraceae</taxon>
        <taxon>Hymenobacter</taxon>
    </lineage>
</organism>